<dbReference type="PANTHER" id="PTHR43510:SF1">
    <property type="entry name" value="AMINOTRANSFERASE FUNCTION, HYPOTHETICAL (EUROFUNG)"/>
    <property type="match status" value="1"/>
</dbReference>
<dbReference type="Gene3D" id="3.40.640.10">
    <property type="entry name" value="Type I PLP-dependent aspartate aminotransferase-like (Major domain)"/>
    <property type="match status" value="1"/>
</dbReference>
<feature type="non-terminal residue" evidence="2">
    <location>
        <position position="279"/>
    </location>
</feature>
<evidence type="ECO:0000259" key="1">
    <source>
        <dbReference type="Pfam" id="PF00155"/>
    </source>
</evidence>
<organism evidence="2">
    <name type="scientific">marine sediment metagenome</name>
    <dbReference type="NCBI Taxonomy" id="412755"/>
    <lineage>
        <taxon>unclassified sequences</taxon>
        <taxon>metagenomes</taxon>
        <taxon>ecological metagenomes</taxon>
    </lineage>
</organism>
<dbReference type="Gene3D" id="3.90.1150.10">
    <property type="entry name" value="Aspartate Aminotransferase, domain 1"/>
    <property type="match status" value="1"/>
</dbReference>
<proteinExistence type="predicted"/>
<dbReference type="Pfam" id="PF00155">
    <property type="entry name" value="Aminotran_1_2"/>
    <property type="match status" value="1"/>
</dbReference>
<dbReference type="InterPro" id="IPR004838">
    <property type="entry name" value="NHTrfase_class1_PyrdxlP-BS"/>
</dbReference>
<dbReference type="CDD" id="cd00609">
    <property type="entry name" value="AAT_like"/>
    <property type="match status" value="1"/>
</dbReference>
<dbReference type="InterPro" id="IPR015421">
    <property type="entry name" value="PyrdxlP-dep_Trfase_major"/>
</dbReference>
<dbReference type="AlphaFoldDB" id="X0S5I2"/>
<dbReference type="InterPro" id="IPR015424">
    <property type="entry name" value="PyrdxlP-dep_Trfase"/>
</dbReference>
<dbReference type="GO" id="GO:0030170">
    <property type="term" value="F:pyridoxal phosphate binding"/>
    <property type="evidence" value="ECO:0007669"/>
    <property type="project" value="InterPro"/>
</dbReference>
<dbReference type="PROSITE" id="PS00105">
    <property type="entry name" value="AA_TRANSFER_CLASS_1"/>
    <property type="match status" value="1"/>
</dbReference>
<comment type="caution">
    <text evidence="2">The sequence shown here is derived from an EMBL/GenBank/DDBJ whole genome shotgun (WGS) entry which is preliminary data.</text>
</comment>
<protein>
    <recommendedName>
        <fullName evidence="1">Aminotransferase class I/classII large domain-containing protein</fullName>
    </recommendedName>
</protein>
<dbReference type="SUPFAM" id="SSF53383">
    <property type="entry name" value="PLP-dependent transferases"/>
    <property type="match status" value="1"/>
</dbReference>
<gene>
    <name evidence="2" type="ORF">S01H1_02765</name>
</gene>
<dbReference type="GO" id="GO:0003824">
    <property type="term" value="F:catalytic activity"/>
    <property type="evidence" value="ECO:0007669"/>
    <property type="project" value="InterPro"/>
</dbReference>
<accession>X0S5I2</accession>
<reference evidence="2" key="1">
    <citation type="journal article" date="2014" name="Front. Microbiol.">
        <title>High frequency of phylogenetically diverse reductive dehalogenase-homologous genes in deep subseafloor sedimentary metagenomes.</title>
        <authorList>
            <person name="Kawai M."/>
            <person name="Futagami T."/>
            <person name="Toyoda A."/>
            <person name="Takaki Y."/>
            <person name="Nishi S."/>
            <person name="Hori S."/>
            <person name="Arai W."/>
            <person name="Tsubouchi T."/>
            <person name="Morono Y."/>
            <person name="Uchiyama I."/>
            <person name="Ito T."/>
            <person name="Fujiyama A."/>
            <person name="Inagaki F."/>
            <person name="Takami H."/>
        </authorList>
    </citation>
    <scope>NUCLEOTIDE SEQUENCE</scope>
    <source>
        <strain evidence="2">Expedition CK06-06</strain>
    </source>
</reference>
<feature type="domain" description="Aminotransferase class I/classII large" evidence="1">
    <location>
        <begin position="3"/>
        <end position="278"/>
    </location>
</feature>
<dbReference type="InterPro" id="IPR004839">
    <property type="entry name" value="Aminotransferase_I/II_large"/>
</dbReference>
<evidence type="ECO:0000313" key="2">
    <source>
        <dbReference type="EMBL" id="GAF71192.1"/>
    </source>
</evidence>
<dbReference type="PANTHER" id="PTHR43510">
    <property type="entry name" value="AMINOTRANSFERASE FUNCTION, HYPOTHETICAL (EUROFUNG)"/>
    <property type="match status" value="1"/>
</dbReference>
<name>X0S5I2_9ZZZZ</name>
<dbReference type="EMBL" id="BARS01001390">
    <property type="protein sequence ID" value="GAF71192.1"/>
    <property type="molecule type" value="Genomic_DNA"/>
</dbReference>
<feature type="non-terminal residue" evidence="2">
    <location>
        <position position="1"/>
    </location>
</feature>
<sequence length="279" mass="30968">EANFNAIHTLLAPGDEAVVMLPNYMQVWGVAYNLGVHVESFHLKEDAGWAPDLDELNSVVTAKTRLIAVCNPNNPTGYILTEQEMDAIGAAADRVGAWLLADEVYSGAERLTDTPTPSFWGRTERVLAMGSLSKAYGLPGLRIGWVVGPPDIVDEIWARHEYTAISATMLANKLAAIALSPQVRPRLLKRAREYIRRGFPIFEDWLNAHEGAFTLIPPQAAAIAFVRYHLDINSTKLVERLMNEKSVFIVPGDHFGMDHYLRISFGLPPDYLQAGLDRM</sequence>
<dbReference type="InterPro" id="IPR015422">
    <property type="entry name" value="PyrdxlP-dep_Trfase_small"/>
</dbReference>